<proteinExistence type="inferred from homology"/>
<reference evidence="4" key="1">
    <citation type="submission" date="2015-07" db="EMBL/GenBank/DDBJ databases">
        <title>Adaptation to a free-living lifestyle via gene acquisitions in the diplomonad Trepomonas sp. PC1.</title>
        <authorList>
            <person name="Xu F."/>
            <person name="Jerlstrom-Hultqvist J."/>
            <person name="Kolisko M."/>
            <person name="Simpson A.G.B."/>
            <person name="Roger A.J."/>
            <person name="Svard S.G."/>
            <person name="Andersson J.O."/>
        </authorList>
    </citation>
    <scope>NUCLEOTIDE SEQUENCE</scope>
    <source>
        <strain evidence="4">PC1</strain>
    </source>
</reference>
<keyword evidence="3" id="KW-0041">Annexin</keyword>
<dbReference type="PANTHER" id="PTHR10502:SF102">
    <property type="entry name" value="ANNEXIN B11"/>
    <property type="match status" value="1"/>
</dbReference>
<dbReference type="GO" id="GO:0005544">
    <property type="term" value="F:calcium-dependent phospholipid binding"/>
    <property type="evidence" value="ECO:0007669"/>
    <property type="project" value="InterPro"/>
</dbReference>
<dbReference type="InterPro" id="IPR001464">
    <property type="entry name" value="Annexin"/>
</dbReference>
<dbReference type="InterPro" id="IPR037104">
    <property type="entry name" value="Annexin_sf"/>
</dbReference>
<dbReference type="GO" id="GO:0005509">
    <property type="term" value="F:calcium ion binding"/>
    <property type="evidence" value="ECO:0007669"/>
    <property type="project" value="InterPro"/>
</dbReference>
<dbReference type="PANTHER" id="PTHR10502">
    <property type="entry name" value="ANNEXIN"/>
    <property type="match status" value="1"/>
</dbReference>
<dbReference type="PROSITE" id="PS51897">
    <property type="entry name" value="ANNEXIN_2"/>
    <property type="match status" value="1"/>
</dbReference>
<dbReference type="GO" id="GO:0005886">
    <property type="term" value="C:plasma membrane"/>
    <property type="evidence" value="ECO:0007669"/>
    <property type="project" value="TreeGrafter"/>
</dbReference>
<comment type="similarity">
    <text evidence="1">Belongs to the annexin family.</text>
</comment>
<accession>A0A146K979</accession>
<feature type="non-terminal residue" evidence="4">
    <location>
        <position position="1"/>
    </location>
</feature>
<feature type="non-terminal residue" evidence="4">
    <location>
        <position position="133"/>
    </location>
</feature>
<keyword evidence="2" id="KW-0677">Repeat</keyword>
<dbReference type="AlphaFoldDB" id="A0A146K979"/>
<dbReference type="Pfam" id="PF00191">
    <property type="entry name" value="Annexin"/>
    <property type="match status" value="1"/>
</dbReference>
<dbReference type="PRINTS" id="PR00196">
    <property type="entry name" value="ANNEXIN"/>
</dbReference>
<evidence type="ECO:0000256" key="2">
    <source>
        <dbReference type="ARBA" id="ARBA00022737"/>
    </source>
</evidence>
<dbReference type="SMART" id="SM00335">
    <property type="entry name" value="ANX"/>
    <property type="match status" value="2"/>
</dbReference>
<gene>
    <name evidence="4" type="ORF">TPC1_14381</name>
</gene>
<organism evidence="4">
    <name type="scientific">Trepomonas sp. PC1</name>
    <dbReference type="NCBI Taxonomy" id="1076344"/>
    <lineage>
        <taxon>Eukaryota</taxon>
        <taxon>Metamonada</taxon>
        <taxon>Diplomonadida</taxon>
        <taxon>Hexamitidae</taxon>
        <taxon>Hexamitinae</taxon>
        <taxon>Trepomonas</taxon>
    </lineage>
</organism>
<evidence type="ECO:0000256" key="3">
    <source>
        <dbReference type="ARBA" id="ARBA00023216"/>
    </source>
</evidence>
<dbReference type="InterPro" id="IPR018502">
    <property type="entry name" value="Annexin_repeat"/>
</dbReference>
<dbReference type="GO" id="GO:0005737">
    <property type="term" value="C:cytoplasm"/>
    <property type="evidence" value="ECO:0007669"/>
    <property type="project" value="TreeGrafter"/>
</dbReference>
<dbReference type="Gene3D" id="1.10.220.10">
    <property type="entry name" value="Annexin"/>
    <property type="match status" value="2"/>
</dbReference>
<protein>
    <submittedName>
        <fullName evidence="4">Annexin</fullName>
    </submittedName>
</protein>
<dbReference type="GO" id="GO:0001786">
    <property type="term" value="F:phosphatidylserine binding"/>
    <property type="evidence" value="ECO:0007669"/>
    <property type="project" value="TreeGrafter"/>
</dbReference>
<evidence type="ECO:0000256" key="1">
    <source>
        <dbReference type="ARBA" id="ARBA00007831"/>
    </source>
</evidence>
<name>A0A146K979_9EUKA</name>
<sequence length="133" mass="14601">GAARGAGTDEATFVRYLCSCHPDCFRQVVMVFQQMYGKTLRQTIASEFSLSSKFAFLLAHDYLNNPAEAVAFCVHQAVYGAGTDDESLIGVTVLFSDYFRGPLIQVAYRQFGDIVHAIKSDLSGKYEDAVLGL</sequence>
<dbReference type="SUPFAM" id="SSF47874">
    <property type="entry name" value="Annexin"/>
    <property type="match status" value="1"/>
</dbReference>
<dbReference type="EMBL" id="GDID01003236">
    <property type="protein sequence ID" value="JAP93370.1"/>
    <property type="molecule type" value="Transcribed_RNA"/>
</dbReference>
<evidence type="ECO:0000313" key="4">
    <source>
        <dbReference type="EMBL" id="JAP93370.1"/>
    </source>
</evidence>